<feature type="transmembrane region" description="Helical" evidence="1">
    <location>
        <begin position="317"/>
        <end position="343"/>
    </location>
</feature>
<protein>
    <submittedName>
        <fullName evidence="2">DUF3068 domain-containing protein</fullName>
    </submittedName>
</protein>
<keyword evidence="3" id="KW-1185">Reference proteome</keyword>
<dbReference type="AlphaFoldDB" id="A0A516X609"/>
<dbReference type="OrthoDB" id="153031at2"/>
<proteinExistence type="predicted"/>
<dbReference type="Proteomes" id="UP000317344">
    <property type="component" value="Chromosome"/>
</dbReference>
<dbReference type="KEGG" id="toy:FO059_15695"/>
<keyword evidence="1" id="KW-0812">Transmembrane</keyword>
<feature type="transmembrane region" description="Helical" evidence="1">
    <location>
        <begin position="6"/>
        <end position="30"/>
    </location>
</feature>
<evidence type="ECO:0000313" key="2">
    <source>
        <dbReference type="EMBL" id="QDQ98499.1"/>
    </source>
</evidence>
<name>A0A516X609_9ACTN</name>
<reference evidence="2 3" key="1">
    <citation type="submission" date="2019-07" db="EMBL/GenBank/DDBJ databases">
        <title>Tomitella cavernea sp. nov., an actinomycete isolated from soil.</title>
        <authorList>
            <person name="Cheng J."/>
        </authorList>
    </citation>
    <scope>NUCLEOTIDE SEQUENCE [LARGE SCALE GENOMIC DNA]</scope>
    <source>
        <strain evidence="2 3">HY188</strain>
    </source>
</reference>
<keyword evidence="1" id="KW-1133">Transmembrane helix</keyword>
<dbReference type="Pfam" id="PF11271">
    <property type="entry name" value="PorA"/>
    <property type="match status" value="1"/>
</dbReference>
<dbReference type="RefSeq" id="WP_143909904.1">
    <property type="nucleotide sequence ID" value="NZ_CP041765.1"/>
</dbReference>
<accession>A0A516X609</accession>
<organism evidence="2 3">
    <name type="scientific">Tomitella fengzijianii</name>
    <dbReference type="NCBI Taxonomy" id="2597660"/>
    <lineage>
        <taxon>Bacteria</taxon>
        <taxon>Bacillati</taxon>
        <taxon>Actinomycetota</taxon>
        <taxon>Actinomycetes</taxon>
        <taxon>Mycobacteriales</taxon>
        <taxon>Tomitella</taxon>
    </lineage>
</organism>
<dbReference type="InterPro" id="IPR021424">
    <property type="entry name" value="PorA"/>
</dbReference>
<sequence length="366" mass="39480">MAKKRLGSAGIVACILIGLGVFLVVVAIMLPTYTKGKALKTPLDLHVETVATGKGAVLDASSLVAGAPEVAHDVELEAIRNVTVQDPSNEDVITLQAGQRLLRMDKPAPKSDAPTARDPRLINASVDKVTLDRVTSMPVNNPDSPNGVWTDAGGQMDPVPRDGLQYKFPFNVEKKSYPYFDLTSRTTHPIDFAGEEEIDGLKVYHFTQDIAPVDLAKTVGGTSDKLTIPAKALGVTGEGDVEVHRFYTNQRDLYVDPVTGVIVKGREVINQYFAQGADDDARITALSVSPETGLTFDQDTVDYQLEQARNGQDDIQLVTFTIPLIAGIVGAIALLAGLILGFLRAGLPGRRDDDRYDPPTEQIPTY</sequence>
<evidence type="ECO:0000313" key="3">
    <source>
        <dbReference type="Proteomes" id="UP000317344"/>
    </source>
</evidence>
<reference evidence="2 3" key="2">
    <citation type="submission" date="2019-07" db="EMBL/GenBank/DDBJ databases">
        <authorList>
            <person name="Huang Y."/>
        </authorList>
    </citation>
    <scope>NUCLEOTIDE SEQUENCE [LARGE SCALE GENOMIC DNA]</scope>
    <source>
        <strain evidence="2 3">HY188</strain>
    </source>
</reference>
<gene>
    <name evidence="2" type="ORF">FO059_15695</name>
</gene>
<evidence type="ECO:0000256" key="1">
    <source>
        <dbReference type="SAM" id="Phobius"/>
    </source>
</evidence>
<keyword evidence="1" id="KW-0472">Membrane</keyword>
<dbReference type="EMBL" id="CP041765">
    <property type="protein sequence ID" value="QDQ98499.1"/>
    <property type="molecule type" value="Genomic_DNA"/>
</dbReference>